<protein>
    <submittedName>
        <fullName evidence="2">GNAT family N-acetyltransferase</fullName>
    </submittedName>
</protein>
<dbReference type="Gene3D" id="3.40.630.30">
    <property type="match status" value="1"/>
</dbReference>
<accession>A0A2P7QFJ5</accession>
<comment type="caution">
    <text evidence="2">The sequence shown here is derived from an EMBL/GenBank/DDBJ whole genome shotgun (WGS) entry which is preliminary data.</text>
</comment>
<proteinExistence type="predicted"/>
<evidence type="ECO:0000313" key="3">
    <source>
        <dbReference type="Proteomes" id="UP000241167"/>
    </source>
</evidence>
<dbReference type="GO" id="GO:0016747">
    <property type="term" value="F:acyltransferase activity, transferring groups other than amino-acyl groups"/>
    <property type="evidence" value="ECO:0007669"/>
    <property type="project" value="InterPro"/>
</dbReference>
<dbReference type="InterPro" id="IPR000182">
    <property type="entry name" value="GNAT_dom"/>
</dbReference>
<reference evidence="2 3" key="1">
    <citation type="submission" date="2018-03" db="EMBL/GenBank/DDBJ databases">
        <title>The draft genome of Sphingosinicella sp. GL-C-18.</title>
        <authorList>
            <person name="Liu L."/>
            <person name="Li L."/>
            <person name="Liang L."/>
            <person name="Zhang X."/>
            <person name="Wang T."/>
        </authorList>
    </citation>
    <scope>NUCLEOTIDE SEQUENCE [LARGE SCALE GENOMIC DNA]</scope>
    <source>
        <strain evidence="2 3">GL-C-18</strain>
    </source>
</reference>
<dbReference type="SUPFAM" id="SSF55729">
    <property type="entry name" value="Acyl-CoA N-acyltransferases (Nat)"/>
    <property type="match status" value="1"/>
</dbReference>
<dbReference type="Proteomes" id="UP000241167">
    <property type="component" value="Unassembled WGS sequence"/>
</dbReference>
<dbReference type="AlphaFoldDB" id="A0A2P7QFJ5"/>
<dbReference type="PANTHER" id="PTHR43610:SF1">
    <property type="entry name" value="N-ACETYLTRANSFERASE DOMAIN-CONTAINING PROTEIN"/>
    <property type="match status" value="1"/>
</dbReference>
<dbReference type="OrthoDB" id="5295305at2"/>
<organism evidence="2 3">
    <name type="scientific">Allosphingosinicella deserti</name>
    <dbReference type="NCBI Taxonomy" id="2116704"/>
    <lineage>
        <taxon>Bacteria</taxon>
        <taxon>Pseudomonadati</taxon>
        <taxon>Pseudomonadota</taxon>
        <taxon>Alphaproteobacteria</taxon>
        <taxon>Sphingomonadales</taxon>
        <taxon>Sphingomonadaceae</taxon>
        <taxon>Allosphingosinicella</taxon>
    </lineage>
</organism>
<sequence length="175" mass="19749">MSDGEIRLEPLAEAHRAALKAACAEDLAIWPIYATSYDPEHFDESFDRILARPNWRCFAIFSGESLVGISCFLGIDLDRMVLEIGNTYYVPALRGTGFNRRVKDLMLTRAFDCGFRRVEFRVDARNGRSQAAMAKIGGVREGVIRQDRITWNGHVRDTVLFSILADEYRARNAAG</sequence>
<name>A0A2P7QFJ5_9SPHN</name>
<dbReference type="PROSITE" id="PS51186">
    <property type="entry name" value="GNAT"/>
    <property type="match status" value="1"/>
</dbReference>
<keyword evidence="3" id="KW-1185">Reference proteome</keyword>
<dbReference type="EMBL" id="PXYI01000012">
    <property type="protein sequence ID" value="PSJ36751.1"/>
    <property type="molecule type" value="Genomic_DNA"/>
</dbReference>
<keyword evidence="2" id="KW-0808">Transferase</keyword>
<evidence type="ECO:0000313" key="2">
    <source>
        <dbReference type="EMBL" id="PSJ36751.1"/>
    </source>
</evidence>
<feature type="domain" description="N-acetyltransferase" evidence="1">
    <location>
        <begin position="6"/>
        <end position="166"/>
    </location>
</feature>
<dbReference type="PANTHER" id="PTHR43610">
    <property type="entry name" value="BLL6696 PROTEIN"/>
    <property type="match status" value="1"/>
</dbReference>
<dbReference type="InterPro" id="IPR016181">
    <property type="entry name" value="Acyl_CoA_acyltransferase"/>
</dbReference>
<dbReference type="Pfam" id="PF13302">
    <property type="entry name" value="Acetyltransf_3"/>
    <property type="match status" value="1"/>
</dbReference>
<evidence type="ECO:0000259" key="1">
    <source>
        <dbReference type="PROSITE" id="PS51186"/>
    </source>
</evidence>
<gene>
    <name evidence="2" type="ORF">C7I55_25230</name>
</gene>